<dbReference type="PANTHER" id="PTHR28259:SF1">
    <property type="entry name" value="FLUORIDE EXPORT PROTEIN 1-RELATED"/>
    <property type="match status" value="1"/>
</dbReference>
<dbReference type="AlphaFoldDB" id="A0A099WEB4"/>
<evidence type="ECO:0000256" key="7">
    <source>
        <dbReference type="ARBA" id="ARBA00035120"/>
    </source>
</evidence>
<evidence type="ECO:0000313" key="12">
    <source>
        <dbReference type="Proteomes" id="UP000029844"/>
    </source>
</evidence>
<dbReference type="GeneID" id="58716905"/>
<keyword evidence="10" id="KW-0915">Sodium</keyword>
<keyword evidence="3 10" id="KW-0812">Transmembrane</keyword>
<keyword evidence="10" id="KW-0479">Metal-binding</keyword>
<keyword evidence="5 10" id="KW-0472">Membrane</keyword>
<dbReference type="eggNOG" id="COG0239">
    <property type="taxonomic scope" value="Bacteria"/>
</dbReference>
<name>A0A099WEB4_9LIST</name>
<dbReference type="OrthoDB" id="9799631at2"/>
<feature type="binding site" evidence="10">
    <location>
        <position position="78"/>
    </location>
    <ligand>
        <name>Na(+)</name>
        <dbReference type="ChEBI" id="CHEBI:29101"/>
        <note>structural</note>
    </ligand>
</feature>
<dbReference type="GO" id="GO:0005886">
    <property type="term" value="C:plasma membrane"/>
    <property type="evidence" value="ECO:0007669"/>
    <property type="project" value="UniProtKB-SubCell"/>
</dbReference>
<evidence type="ECO:0000313" key="11">
    <source>
        <dbReference type="EMBL" id="KGL42971.1"/>
    </source>
</evidence>
<evidence type="ECO:0000256" key="5">
    <source>
        <dbReference type="ARBA" id="ARBA00023136"/>
    </source>
</evidence>
<dbReference type="Proteomes" id="UP000029844">
    <property type="component" value="Unassembled WGS sequence"/>
</dbReference>
<dbReference type="NCBIfam" id="TIGR00494">
    <property type="entry name" value="crcB"/>
    <property type="match status" value="1"/>
</dbReference>
<evidence type="ECO:0000256" key="9">
    <source>
        <dbReference type="ARBA" id="ARBA00049940"/>
    </source>
</evidence>
<comment type="catalytic activity">
    <reaction evidence="8">
        <text>fluoride(in) = fluoride(out)</text>
        <dbReference type="Rhea" id="RHEA:76159"/>
        <dbReference type="ChEBI" id="CHEBI:17051"/>
    </reaction>
    <physiologicalReaction direction="left-to-right" evidence="8">
        <dbReference type="Rhea" id="RHEA:76160"/>
    </physiologicalReaction>
</comment>
<evidence type="ECO:0000256" key="8">
    <source>
        <dbReference type="ARBA" id="ARBA00035585"/>
    </source>
</evidence>
<feature type="binding site" evidence="10">
    <location>
        <position position="75"/>
    </location>
    <ligand>
        <name>Na(+)</name>
        <dbReference type="ChEBI" id="CHEBI:29101"/>
        <note>structural</note>
    </ligand>
</feature>
<comment type="similarity">
    <text evidence="7 10">Belongs to the fluoride channel Fluc/FEX (TC 1.A.43) family.</text>
</comment>
<keyword evidence="6 10" id="KW-0407">Ion channel</keyword>
<feature type="transmembrane region" description="Helical" evidence="10">
    <location>
        <begin position="33"/>
        <end position="53"/>
    </location>
</feature>
<organism evidence="11 12">
    <name type="scientific">Listeria booriae</name>
    <dbReference type="NCBI Taxonomy" id="1552123"/>
    <lineage>
        <taxon>Bacteria</taxon>
        <taxon>Bacillati</taxon>
        <taxon>Bacillota</taxon>
        <taxon>Bacilli</taxon>
        <taxon>Bacillales</taxon>
        <taxon>Listeriaceae</taxon>
        <taxon>Listeria</taxon>
    </lineage>
</organism>
<comment type="activity regulation">
    <text evidence="10">Na(+) is not transported, but it plays an essential structural role and its presence is essential for fluoride channel function.</text>
</comment>
<keyword evidence="2 10" id="KW-1003">Cell membrane</keyword>
<keyword evidence="10" id="KW-0813">Transport</keyword>
<keyword evidence="4 10" id="KW-1133">Transmembrane helix</keyword>
<gene>
    <name evidence="10" type="primary">fluC</name>
    <name evidence="10" type="synonym">crcB</name>
    <name evidence="11" type="ORF">EP57_05815</name>
</gene>
<proteinExistence type="inferred from homology"/>
<sequence length="137" mass="14910">MKRFLMIGTAGVLGALCRYFVGMGVGAFWGADFPLGTLLVNLSGCFVLAYLTTYLFRLTILNTDLVVAIGTGFLGAYTTFSTFTLETVQLFESGHAISAVTYVGLSFLAGNLLAWLGFRLGERRFVRKREAVKEGDV</sequence>
<evidence type="ECO:0000256" key="3">
    <source>
        <dbReference type="ARBA" id="ARBA00022692"/>
    </source>
</evidence>
<feature type="transmembrane region" description="Helical" evidence="10">
    <location>
        <begin position="97"/>
        <end position="118"/>
    </location>
</feature>
<evidence type="ECO:0000256" key="10">
    <source>
        <dbReference type="HAMAP-Rule" id="MF_00454"/>
    </source>
</evidence>
<dbReference type="EMBL" id="JNFA01000011">
    <property type="protein sequence ID" value="KGL42971.1"/>
    <property type="molecule type" value="Genomic_DNA"/>
</dbReference>
<dbReference type="InterPro" id="IPR003691">
    <property type="entry name" value="FluC"/>
</dbReference>
<dbReference type="HAMAP" id="MF_00454">
    <property type="entry name" value="FluC"/>
    <property type="match status" value="1"/>
</dbReference>
<keyword evidence="12" id="KW-1185">Reference proteome</keyword>
<dbReference type="RefSeq" id="WP_036084944.1">
    <property type="nucleotide sequence ID" value="NZ_CBCSHQ010000001.1"/>
</dbReference>
<protein>
    <recommendedName>
        <fullName evidence="10">Fluoride-specific ion channel FluC</fullName>
    </recommendedName>
</protein>
<dbReference type="PANTHER" id="PTHR28259">
    <property type="entry name" value="FLUORIDE EXPORT PROTEIN 1-RELATED"/>
    <property type="match status" value="1"/>
</dbReference>
<evidence type="ECO:0000256" key="1">
    <source>
        <dbReference type="ARBA" id="ARBA00004651"/>
    </source>
</evidence>
<evidence type="ECO:0000256" key="6">
    <source>
        <dbReference type="ARBA" id="ARBA00023303"/>
    </source>
</evidence>
<keyword evidence="10" id="KW-0406">Ion transport</keyword>
<dbReference type="Pfam" id="PF02537">
    <property type="entry name" value="CRCB"/>
    <property type="match status" value="1"/>
</dbReference>
<evidence type="ECO:0000256" key="4">
    <source>
        <dbReference type="ARBA" id="ARBA00022989"/>
    </source>
</evidence>
<feature type="transmembrane region" description="Helical" evidence="10">
    <location>
        <begin position="65"/>
        <end position="85"/>
    </location>
</feature>
<comment type="caution">
    <text evidence="11">The sequence shown here is derived from an EMBL/GenBank/DDBJ whole genome shotgun (WGS) entry which is preliminary data.</text>
</comment>
<dbReference type="GO" id="GO:0062054">
    <property type="term" value="F:fluoride channel activity"/>
    <property type="evidence" value="ECO:0007669"/>
    <property type="project" value="UniProtKB-UniRule"/>
</dbReference>
<evidence type="ECO:0000256" key="2">
    <source>
        <dbReference type="ARBA" id="ARBA00022475"/>
    </source>
</evidence>
<accession>A0A099WEB4</accession>
<reference evidence="11 12" key="1">
    <citation type="submission" date="2014-05" db="EMBL/GenBank/DDBJ databases">
        <title>Novel Listeriaceae from food processing environments.</title>
        <authorList>
            <person name="den Bakker H.C."/>
        </authorList>
    </citation>
    <scope>NUCLEOTIDE SEQUENCE [LARGE SCALE GENOMIC DNA]</scope>
    <source>
        <strain evidence="11 12">FSL A5-0281</strain>
    </source>
</reference>
<dbReference type="GO" id="GO:0046872">
    <property type="term" value="F:metal ion binding"/>
    <property type="evidence" value="ECO:0007669"/>
    <property type="project" value="UniProtKB-KW"/>
</dbReference>
<comment type="subcellular location">
    <subcellularLocation>
        <location evidence="1 10">Cell membrane</location>
        <topology evidence="1 10">Multi-pass membrane protein</topology>
    </subcellularLocation>
</comment>
<dbReference type="GO" id="GO:0140114">
    <property type="term" value="P:cellular detoxification of fluoride"/>
    <property type="evidence" value="ECO:0007669"/>
    <property type="project" value="UniProtKB-UniRule"/>
</dbReference>
<dbReference type="STRING" id="1552123.EP57_05815"/>
<comment type="function">
    <text evidence="9 10">Fluoride-specific ion channel. Important for reducing fluoride concentration in the cell, thus reducing its toxicity.</text>
</comment>